<reference evidence="1 2" key="1">
    <citation type="submission" date="2013-11" db="EMBL/GenBank/DDBJ databases">
        <title>The Genome Sequence of Phytophthora parasitica P10297.</title>
        <authorList>
            <consortium name="The Broad Institute Genomics Platform"/>
            <person name="Russ C."/>
            <person name="Tyler B."/>
            <person name="Panabieres F."/>
            <person name="Shan W."/>
            <person name="Tripathy S."/>
            <person name="Grunwald N."/>
            <person name="Machado M."/>
            <person name="Johnson C.S."/>
            <person name="Walker B."/>
            <person name="Young S.K."/>
            <person name="Zeng Q."/>
            <person name="Gargeya S."/>
            <person name="Fitzgerald M."/>
            <person name="Haas B."/>
            <person name="Abouelleil A."/>
            <person name="Allen A.W."/>
            <person name="Alvarado L."/>
            <person name="Arachchi H.M."/>
            <person name="Berlin A.M."/>
            <person name="Chapman S.B."/>
            <person name="Gainer-Dewar J."/>
            <person name="Goldberg J."/>
            <person name="Griggs A."/>
            <person name="Gujja S."/>
            <person name="Hansen M."/>
            <person name="Howarth C."/>
            <person name="Imamovic A."/>
            <person name="Ireland A."/>
            <person name="Larimer J."/>
            <person name="McCowan C."/>
            <person name="Murphy C."/>
            <person name="Pearson M."/>
            <person name="Poon T.W."/>
            <person name="Priest M."/>
            <person name="Roberts A."/>
            <person name="Saif S."/>
            <person name="Shea T."/>
            <person name="Sisk P."/>
            <person name="Sykes S."/>
            <person name="Wortman J."/>
            <person name="Nusbaum C."/>
            <person name="Birren B."/>
        </authorList>
    </citation>
    <scope>NUCLEOTIDE SEQUENCE [LARGE SCALE GENOMIC DNA]</scope>
    <source>
        <strain evidence="1 2">P10297</strain>
    </source>
</reference>
<evidence type="ECO:0000313" key="1">
    <source>
        <dbReference type="EMBL" id="ETP33398.1"/>
    </source>
</evidence>
<dbReference type="EMBL" id="ANIY01003766">
    <property type="protein sequence ID" value="ETP33398.1"/>
    <property type="molecule type" value="Genomic_DNA"/>
</dbReference>
<gene>
    <name evidence="1" type="ORF">F442_18052</name>
</gene>
<comment type="caution">
    <text evidence="1">The sequence shown here is derived from an EMBL/GenBank/DDBJ whole genome shotgun (WGS) entry which is preliminary data.</text>
</comment>
<name>W2YFH6_PHYNI</name>
<organism evidence="1 2">
    <name type="scientific">Phytophthora nicotianae P10297</name>
    <dbReference type="NCBI Taxonomy" id="1317064"/>
    <lineage>
        <taxon>Eukaryota</taxon>
        <taxon>Sar</taxon>
        <taxon>Stramenopiles</taxon>
        <taxon>Oomycota</taxon>
        <taxon>Peronosporomycetes</taxon>
        <taxon>Peronosporales</taxon>
        <taxon>Peronosporaceae</taxon>
        <taxon>Phytophthora</taxon>
    </lineage>
</organism>
<protein>
    <submittedName>
        <fullName evidence="1">Uncharacterized protein</fullName>
    </submittedName>
</protein>
<proteinExistence type="predicted"/>
<dbReference type="AlphaFoldDB" id="W2YFH6"/>
<sequence length="78" mass="8791">MPSSEERLRGLTMATSTCKWYIESLFVNGSNVVQASNTVLCARHSLHVVNSTTLRATELQWTLTESTRKINQRLATHN</sequence>
<dbReference type="Proteomes" id="UP000018948">
    <property type="component" value="Unassembled WGS sequence"/>
</dbReference>
<accession>W2YFH6</accession>
<evidence type="ECO:0000313" key="2">
    <source>
        <dbReference type="Proteomes" id="UP000018948"/>
    </source>
</evidence>